<dbReference type="PROSITE" id="PS51698">
    <property type="entry name" value="U_BOX"/>
    <property type="match status" value="1"/>
</dbReference>
<feature type="domain" description="U-box" evidence="9">
    <location>
        <begin position="302"/>
        <end position="376"/>
    </location>
</feature>
<evidence type="ECO:0000256" key="1">
    <source>
        <dbReference type="ARBA" id="ARBA00000900"/>
    </source>
</evidence>
<evidence type="ECO:0000256" key="2">
    <source>
        <dbReference type="ARBA" id="ARBA00004906"/>
    </source>
</evidence>
<keyword evidence="6" id="KW-0833">Ubl conjugation pathway</keyword>
<dbReference type="CDD" id="cd16664">
    <property type="entry name" value="RING-Ubox_PUB"/>
    <property type="match status" value="1"/>
</dbReference>
<reference evidence="10" key="1">
    <citation type="submission" date="2018-08" db="EMBL/GenBank/DDBJ databases">
        <authorList>
            <person name="Rossello M."/>
        </authorList>
    </citation>
    <scope>NUCLEOTIDE SEQUENCE [LARGE SCALE GENOMIC DNA]</scope>
    <source>
        <strain evidence="10">cv. Chinese Spring</strain>
    </source>
</reference>
<dbReference type="PANTHER" id="PTHR23315">
    <property type="entry name" value="U BOX DOMAIN-CONTAINING"/>
    <property type="match status" value="1"/>
</dbReference>
<dbReference type="Gene3D" id="1.25.10.10">
    <property type="entry name" value="Leucine-rich Repeat Variant"/>
    <property type="match status" value="1"/>
</dbReference>
<dbReference type="SMART" id="SM00185">
    <property type="entry name" value="ARM"/>
    <property type="match status" value="5"/>
</dbReference>
<evidence type="ECO:0000313" key="11">
    <source>
        <dbReference type="Proteomes" id="UP000019116"/>
    </source>
</evidence>
<organism evidence="10">
    <name type="scientific">Triticum aestivum</name>
    <name type="common">Wheat</name>
    <dbReference type="NCBI Taxonomy" id="4565"/>
    <lineage>
        <taxon>Eukaryota</taxon>
        <taxon>Viridiplantae</taxon>
        <taxon>Streptophyta</taxon>
        <taxon>Embryophyta</taxon>
        <taxon>Tracheophyta</taxon>
        <taxon>Spermatophyta</taxon>
        <taxon>Magnoliopsida</taxon>
        <taxon>Liliopsida</taxon>
        <taxon>Poales</taxon>
        <taxon>Poaceae</taxon>
        <taxon>BOP clade</taxon>
        <taxon>Pooideae</taxon>
        <taxon>Triticodae</taxon>
        <taxon>Triticeae</taxon>
        <taxon>Triticinae</taxon>
        <taxon>Triticum</taxon>
    </lineage>
</organism>
<dbReference type="GO" id="GO:0061630">
    <property type="term" value="F:ubiquitin protein ligase activity"/>
    <property type="evidence" value="ECO:0007669"/>
    <property type="project" value="UniProtKB-EC"/>
</dbReference>
<accession>A0A3B6SV82</accession>
<dbReference type="Pfam" id="PF04564">
    <property type="entry name" value="U-box"/>
    <property type="match status" value="1"/>
</dbReference>
<keyword evidence="5" id="KW-0677">Repeat</keyword>
<dbReference type="STRING" id="4565.A0A3B6SV82"/>
<dbReference type="Gene3D" id="3.30.40.10">
    <property type="entry name" value="Zinc/RING finger domain, C3HC4 (zinc finger)"/>
    <property type="match status" value="1"/>
</dbReference>
<evidence type="ECO:0000313" key="10">
    <source>
        <dbReference type="EnsemblPlants" id="TraesCS7B02G473200.1"/>
    </source>
</evidence>
<protein>
    <recommendedName>
        <fullName evidence="3">RING-type E3 ubiquitin transferase</fullName>
        <ecNumber evidence="3">2.3.2.27</ecNumber>
    </recommendedName>
</protein>
<dbReference type="FunFam" id="1.25.10.10:FF:000082">
    <property type="entry name" value="RING-type E3 ubiquitin transferase"/>
    <property type="match status" value="1"/>
</dbReference>
<evidence type="ECO:0000259" key="9">
    <source>
        <dbReference type="PROSITE" id="PS51698"/>
    </source>
</evidence>
<reference evidence="10" key="2">
    <citation type="submission" date="2018-10" db="UniProtKB">
        <authorList>
            <consortium name="EnsemblPlants"/>
        </authorList>
    </citation>
    <scope>IDENTIFICATION</scope>
</reference>
<dbReference type="InterPro" id="IPR057623">
    <property type="entry name" value="PUB12-19-like_N"/>
</dbReference>
<dbReference type="Pfam" id="PF25598">
    <property type="entry name" value="ARM_PUB"/>
    <property type="match status" value="1"/>
</dbReference>
<dbReference type="GO" id="GO:0016567">
    <property type="term" value="P:protein ubiquitination"/>
    <property type="evidence" value="ECO:0007669"/>
    <property type="project" value="UniProtKB-UniPathway"/>
</dbReference>
<dbReference type="PANTHER" id="PTHR23315:SF49">
    <property type="entry name" value="RING-TYPE E3 UBIQUITIN TRANSFERASE"/>
    <property type="match status" value="1"/>
</dbReference>
<gene>
    <name evidence="10" type="primary">LOC123160699</name>
</gene>
<dbReference type="PROSITE" id="PS50176">
    <property type="entry name" value="ARM_REPEAT"/>
    <property type="match status" value="1"/>
</dbReference>
<feature type="region of interest" description="Disordered" evidence="8">
    <location>
        <begin position="1"/>
        <end position="28"/>
    </location>
</feature>
<dbReference type="SMR" id="A0A3B6SV82"/>
<dbReference type="Gramene" id="TraesCS7B03G1271700.1">
    <property type="protein sequence ID" value="TraesCS7B03G1271700.1.CDS"/>
    <property type="gene ID" value="TraesCS7B03G1271700"/>
</dbReference>
<dbReference type="GO" id="GO:0005634">
    <property type="term" value="C:nucleus"/>
    <property type="evidence" value="ECO:0000318"/>
    <property type="project" value="GO_Central"/>
</dbReference>
<dbReference type="InterPro" id="IPR000225">
    <property type="entry name" value="Armadillo"/>
</dbReference>
<dbReference type="FunFam" id="3.30.40.10:FF:000335">
    <property type="entry name" value="RING-type E3 ubiquitin transferase"/>
    <property type="match status" value="1"/>
</dbReference>
<feature type="repeat" description="ARM" evidence="7">
    <location>
        <begin position="436"/>
        <end position="478"/>
    </location>
</feature>
<evidence type="ECO:0000256" key="3">
    <source>
        <dbReference type="ARBA" id="ARBA00012483"/>
    </source>
</evidence>
<dbReference type="FunFam" id="1.20.930.20:FF:000002">
    <property type="entry name" value="RING-type E3 ubiquitin transferase"/>
    <property type="match status" value="1"/>
</dbReference>
<keyword evidence="4" id="KW-0808">Transferase</keyword>
<comment type="catalytic activity">
    <reaction evidence="1">
        <text>S-ubiquitinyl-[E2 ubiquitin-conjugating enzyme]-L-cysteine + [acceptor protein]-L-lysine = [E2 ubiquitin-conjugating enzyme]-L-cysteine + N(6)-ubiquitinyl-[acceptor protein]-L-lysine.</text>
        <dbReference type="EC" id="2.3.2.27"/>
    </reaction>
</comment>
<dbReference type="InterPro" id="IPR011989">
    <property type="entry name" value="ARM-like"/>
</dbReference>
<dbReference type="Gramene" id="TraesCS7B02G473200.1">
    <property type="protein sequence ID" value="TraesCS7B02G473200.1"/>
    <property type="gene ID" value="TraesCS7B02G473200"/>
</dbReference>
<dbReference type="SMART" id="SM00504">
    <property type="entry name" value="Ubox"/>
    <property type="match status" value="1"/>
</dbReference>
<dbReference type="EnsemblPlants" id="TraesCS7B02G473200.1">
    <property type="protein sequence ID" value="TraesCS7B02G473200.1"/>
    <property type="gene ID" value="TraesCS7B02G473200"/>
</dbReference>
<dbReference type="InterPro" id="IPR045210">
    <property type="entry name" value="RING-Ubox_PUB"/>
</dbReference>
<evidence type="ECO:0000256" key="6">
    <source>
        <dbReference type="ARBA" id="ARBA00022786"/>
    </source>
</evidence>
<dbReference type="AlphaFoldDB" id="A0A3B6SV82"/>
<dbReference type="Pfam" id="PF25368">
    <property type="entry name" value="PUB10_N"/>
    <property type="match status" value="2"/>
</dbReference>
<dbReference type="EC" id="2.3.2.27" evidence="3"/>
<name>A0A3B6SV82_WHEAT</name>
<dbReference type="OrthoDB" id="7537227at2759"/>
<dbReference type="InterPro" id="IPR016024">
    <property type="entry name" value="ARM-type_fold"/>
</dbReference>
<evidence type="ECO:0000256" key="7">
    <source>
        <dbReference type="PROSITE-ProRule" id="PRU00259"/>
    </source>
</evidence>
<dbReference type="UniPathway" id="UPA00143"/>
<dbReference type="Proteomes" id="UP000019116">
    <property type="component" value="Chromosome 7B"/>
</dbReference>
<keyword evidence="11" id="KW-1185">Reference proteome</keyword>
<dbReference type="InterPro" id="IPR013083">
    <property type="entry name" value="Znf_RING/FYVE/PHD"/>
</dbReference>
<proteinExistence type="predicted"/>
<evidence type="ECO:0000256" key="5">
    <source>
        <dbReference type="ARBA" id="ARBA00022737"/>
    </source>
</evidence>
<evidence type="ECO:0000256" key="8">
    <source>
        <dbReference type="SAM" id="MobiDB-lite"/>
    </source>
</evidence>
<dbReference type="SUPFAM" id="SSF57850">
    <property type="entry name" value="RING/U-box"/>
    <property type="match status" value="1"/>
</dbReference>
<dbReference type="InterPro" id="IPR058678">
    <property type="entry name" value="ARM_PUB"/>
</dbReference>
<dbReference type="GO" id="GO:0005737">
    <property type="term" value="C:cytoplasm"/>
    <property type="evidence" value="ECO:0000318"/>
    <property type="project" value="GO_Central"/>
</dbReference>
<evidence type="ECO:0000256" key="4">
    <source>
        <dbReference type="ARBA" id="ARBA00022679"/>
    </source>
</evidence>
<dbReference type="SUPFAM" id="SSF48371">
    <property type="entry name" value="ARM repeat"/>
    <property type="match status" value="1"/>
</dbReference>
<sequence>MLSSMFGTRPAGEPDPPEPEPEPSGRQLSDGDLLEELVATVGAAQAFQEFRRSHRKECFNLLRWLQLVLPLIEELQDASPPRPLTDDAHRRLALLSRAFQAARRLLRCCHDGSKIFLVRHRPPIPSLSVKGLMGFLIRRWFSWSQSLEGEAVQGRFRAVYEKINQALDGMPYSDIGISDEVKEQVELINTQLKRSKKRTDTQDMELAMDFMVVLQDKEDRSADRVILERLAKKLELQSLADLRAETMAIKKLINERNGQQPESTKQIIEILNKLKEVAGIDEKNILGEVHIPKYLEKCPSLMIPNDFLCPISLEIMTDPVIIASGRTYERRSIQKWLYAGQRTCPKTQQPLAHLSLAPNFALKNLILQWCEKNKVEMQTRVDEPPVEEEVSKEVLIPSLVKDLSSPNLDVQRKAAKKIRTLSKESPEDRILIVDSDGIAALVGLLQYPDKKIQDNAVTSLLNLSIDEANKVLIAKGNAIPLIIEVLKNGNVEGQENSAAALFSLSMVDENKVAIGALGGMPPLVDLLKNGTIRGKKDASTAIFNLLLNHQNKLRAIEAGIVPVLLKILDNTKLGMVDECLSIFLLLGSNSTCRGTIGTESFVETLVRIIKEGTPKNKECALSVILELGSHNNALMVHALGFGLHEHLTEIAKNGTSRAQRKANSLIQLARKCES</sequence>
<comment type="pathway">
    <text evidence="2">Protein modification; protein ubiquitination.</text>
</comment>
<dbReference type="InterPro" id="IPR003613">
    <property type="entry name" value="Ubox_domain"/>
</dbReference>